<dbReference type="GO" id="GO:0009279">
    <property type="term" value="C:cell outer membrane"/>
    <property type="evidence" value="ECO:0007669"/>
    <property type="project" value="UniProtKB-SubCell"/>
</dbReference>
<feature type="chain" id="PRO_5001996854" evidence="7">
    <location>
        <begin position="32"/>
        <end position="994"/>
    </location>
</feature>
<keyword evidence="5" id="KW-0472">Membrane</keyword>
<evidence type="ECO:0000313" key="9">
    <source>
        <dbReference type="EMBL" id="KGQ20357.1"/>
    </source>
</evidence>
<dbReference type="PANTHER" id="PTHR30069">
    <property type="entry name" value="TONB-DEPENDENT OUTER MEMBRANE RECEPTOR"/>
    <property type="match status" value="1"/>
</dbReference>
<dbReference type="SUPFAM" id="SSF56935">
    <property type="entry name" value="Porins"/>
    <property type="match status" value="1"/>
</dbReference>
<organism evidence="9 10">
    <name type="scientific">Lysobacter dokdonensis DS-58</name>
    <dbReference type="NCBI Taxonomy" id="1300345"/>
    <lineage>
        <taxon>Bacteria</taxon>
        <taxon>Pseudomonadati</taxon>
        <taxon>Pseudomonadota</taxon>
        <taxon>Gammaproteobacteria</taxon>
        <taxon>Lysobacterales</taxon>
        <taxon>Lysobacteraceae</taxon>
        <taxon>Noviluteimonas</taxon>
    </lineage>
</organism>
<dbReference type="eggNOG" id="COG4771">
    <property type="taxonomic scope" value="Bacteria"/>
</dbReference>
<evidence type="ECO:0000256" key="4">
    <source>
        <dbReference type="ARBA" id="ARBA00022692"/>
    </source>
</evidence>
<dbReference type="PANTHER" id="PTHR30069:SF46">
    <property type="entry name" value="OAR PROTEIN"/>
    <property type="match status" value="1"/>
</dbReference>
<keyword evidence="4" id="KW-0812">Transmembrane</keyword>
<keyword evidence="10" id="KW-1185">Reference proteome</keyword>
<feature type="domain" description="TonB-dependent transporter Oar-like beta-barrel" evidence="8">
    <location>
        <begin position="331"/>
        <end position="849"/>
    </location>
</feature>
<feature type="signal peptide" evidence="7">
    <location>
        <begin position="1"/>
        <end position="31"/>
    </location>
</feature>
<keyword evidence="6" id="KW-0998">Cell outer membrane</keyword>
<reference evidence="9 10" key="1">
    <citation type="submission" date="2014-09" db="EMBL/GenBank/DDBJ databases">
        <title>Genome sequences of Lysobacter dokdonensis DS-58.</title>
        <authorList>
            <person name="Kim J.F."/>
            <person name="Kwak M.-J."/>
        </authorList>
    </citation>
    <scope>NUCLEOTIDE SEQUENCE [LARGE SCALE GENOMIC DNA]</scope>
    <source>
        <strain evidence="9 10">DS-58</strain>
    </source>
</reference>
<dbReference type="InterPro" id="IPR039426">
    <property type="entry name" value="TonB-dep_rcpt-like"/>
</dbReference>
<dbReference type="Gene3D" id="2.40.170.20">
    <property type="entry name" value="TonB-dependent receptor, beta-barrel domain"/>
    <property type="match status" value="1"/>
</dbReference>
<evidence type="ECO:0000256" key="7">
    <source>
        <dbReference type="SAM" id="SignalP"/>
    </source>
</evidence>
<evidence type="ECO:0000313" key="10">
    <source>
        <dbReference type="Proteomes" id="UP000030518"/>
    </source>
</evidence>
<dbReference type="OrthoDB" id="9768147at2"/>
<dbReference type="GO" id="GO:0030246">
    <property type="term" value="F:carbohydrate binding"/>
    <property type="evidence" value="ECO:0007669"/>
    <property type="project" value="InterPro"/>
</dbReference>
<comment type="subcellular location">
    <subcellularLocation>
        <location evidence="1">Cell outer membrane</location>
        <topology evidence="1">Multi-pass membrane protein</topology>
    </subcellularLocation>
</comment>
<name>A0A0A2WNN9_9GAMM</name>
<gene>
    <name evidence="9" type="ORF">LF41_893</name>
</gene>
<dbReference type="RefSeq" id="WP_036164586.1">
    <property type="nucleotide sequence ID" value="NZ_JRKJ01000002.1"/>
</dbReference>
<dbReference type="Pfam" id="PF25183">
    <property type="entry name" value="OMP_b-brl_4"/>
    <property type="match status" value="1"/>
</dbReference>
<keyword evidence="9" id="KW-0675">Receptor</keyword>
<dbReference type="EMBL" id="JRKJ01000002">
    <property type="protein sequence ID" value="KGQ20357.1"/>
    <property type="molecule type" value="Genomic_DNA"/>
</dbReference>
<sequence>MKSRNPKRPTPRLLACALAAALAVGAPAVYAQSTSATLRGQAAASQDITVVNTATGLTRVVKADANGNYIIAGLPPGTYRVTSASAPTRTVTLAVSQTAYLNVGAAPAQPAQLEAVEVVGAPLPEVRTSEVSSNVSQAQIEALPQQSRNFLSFADTVPGVMFDQLQDGSTRVRSGAQNSNGVNVFIDGVGQKNYVLKGGISGQDSSRGNPFPQVAIGEYKVITSNYKAEYDQISSAAITAVTKSGTNEFGGSVFYDRSSDHWRSMTKAEEEAGVESDTATEQFGMSVGGPILKDRLFYFVAYEGKTIDSPRTITAGQINGGFALPSFLVPYTAPTASPFSEDLWFGKVTWQPDGDNLVELSVKTRDETEITGIGGADTFEYSTSKDNKSTRGDLRWQYNQENWLNDAHLTFEDEEWAPIATNSGPGYRFTGTPSSPFDGAILNIGGGRDFQRKGQKGWAIQDDFNWFGFEGHTIKAGMKYKAVEIQAFEQQPYNPQYSIDLGEQLSLGNDDLNEMTPWRTQFGALVPGYGDRNITTDAKQFGIYIQDDWQVTDKLLLNLGLRWDYEKNPGWENYVTPPGIVAALRAWPNVHGPNVDYNIENYISDGNNRDADMDNWAPRLGFSYDFGGDERHVLFGGAGRTYDRNLWDYLQLEQSKSSFPTYEIRYNTPLHPCTVGTGNCVAWDPSYLNPAVLDAFVANNPNLGAEVNLINNDLKTPYSDQFSLGMRNTFGMLGNDWTLSTTVVHIRSKDGIVFSLGNRWPDGSFRDPNVPGATWGNQPWGFPIPGYGTLIKADNGIETRLNQFLLGLEKGYTTDSPWSLSIAYTYSDAEENRFNAADADEHYLFDYPNLDNQPFQTSVGVPKNRLVVSGFADIFWDMQVSGKLVVASSYPKDSVNCHDTTSFNNCFFDSFIPDVDYGYKELDLAIKKSVDTGTSLRPWIRVDVLNVFNWRSWTDYDTWRGGPSPDINTNFGDVNGFNHREVPRTYKLSFGFDF</sequence>
<dbReference type="PATRIC" id="fig|1300345.3.peg.217"/>
<dbReference type="GO" id="GO:0044718">
    <property type="term" value="P:siderophore transmembrane transport"/>
    <property type="evidence" value="ECO:0007669"/>
    <property type="project" value="TreeGrafter"/>
</dbReference>
<evidence type="ECO:0000256" key="6">
    <source>
        <dbReference type="ARBA" id="ARBA00023237"/>
    </source>
</evidence>
<evidence type="ECO:0000256" key="3">
    <source>
        <dbReference type="ARBA" id="ARBA00022452"/>
    </source>
</evidence>
<evidence type="ECO:0000256" key="5">
    <source>
        <dbReference type="ARBA" id="ARBA00023136"/>
    </source>
</evidence>
<proteinExistence type="predicted"/>
<dbReference type="SUPFAM" id="SSF49452">
    <property type="entry name" value="Starch-binding domain-like"/>
    <property type="match status" value="1"/>
</dbReference>
<keyword evidence="7" id="KW-0732">Signal</keyword>
<keyword evidence="3" id="KW-1134">Transmembrane beta strand</keyword>
<dbReference type="AlphaFoldDB" id="A0A0A2WNN9"/>
<accession>A0A0A2WNN9</accession>
<dbReference type="InterPro" id="IPR013784">
    <property type="entry name" value="Carb-bd-like_fold"/>
</dbReference>
<dbReference type="GO" id="GO:0015344">
    <property type="term" value="F:siderophore uptake transmembrane transporter activity"/>
    <property type="evidence" value="ECO:0007669"/>
    <property type="project" value="TreeGrafter"/>
</dbReference>
<protein>
    <submittedName>
        <fullName evidence="9">TonB-dependent outer membrane receptor</fullName>
    </submittedName>
</protein>
<evidence type="ECO:0000256" key="2">
    <source>
        <dbReference type="ARBA" id="ARBA00022448"/>
    </source>
</evidence>
<dbReference type="InterPro" id="IPR057601">
    <property type="entry name" value="Oar-like_b-barrel"/>
</dbReference>
<dbReference type="STRING" id="1300345.LF41_893"/>
<comment type="caution">
    <text evidence="9">The sequence shown here is derived from an EMBL/GenBank/DDBJ whole genome shotgun (WGS) entry which is preliminary data.</text>
</comment>
<dbReference type="Proteomes" id="UP000030518">
    <property type="component" value="Unassembled WGS sequence"/>
</dbReference>
<keyword evidence="2" id="KW-0813">Transport</keyword>
<evidence type="ECO:0000259" key="8">
    <source>
        <dbReference type="Pfam" id="PF25183"/>
    </source>
</evidence>
<dbReference type="InterPro" id="IPR036942">
    <property type="entry name" value="Beta-barrel_TonB_sf"/>
</dbReference>
<evidence type="ECO:0000256" key="1">
    <source>
        <dbReference type="ARBA" id="ARBA00004571"/>
    </source>
</evidence>
<dbReference type="Gene3D" id="2.60.40.1120">
    <property type="entry name" value="Carboxypeptidase-like, regulatory domain"/>
    <property type="match status" value="1"/>
</dbReference>